<evidence type="ECO:0000256" key="1">
    <source>
        <dbReference type="ARBA" id="ARBA00022884"/>
    </source>
</evidence>
<evidence type="ECO:0000313" key="2">
    <source>
        <dbReference type="EMBL" id="MCI06620.1"/>
    </source>
</evidence>
<proteinExistence type="predicted"/>
<sequence>MWNGSNLRQQSPSNAMVWQKTPSFVNGACAPGLPQMPSFPRSPAHVLRASHIDHHVGSAPVVTGSPWERQHSYLGESPDAPGFRLGSLGNAGFHGSWQLHPPDLSSNMFSHVGGNGNDLTSSIGQGSPKQLSHVFPGRLPMTSMSKFDSTNDRMRNLYHRRSEANNNNADKKQYELDLGRILRGEDNRTTLMIKNIPNKYFFRS</sequence>
<dbReference type="PANTHER" id="PTHR23189">
    <property type="entry name" value="RNA RECOGNITION MOTIF-CONTAINING"/>
    <property type="match status" value="1"/>
</dbReference>
<comment type="caution">
    <text evidence="2">The sequence shown here is derived from an EMBL/GenBank/DDBJ whole genome shotgun (WGS) entry which is preliminary data.</text>
</comment>
<feature type="non-terminal residue" evidence="2">
    <location>
        <position position="204"/>
    </location>
</feature>
<organism evidence="2 3">
    <name type="scientific">Trifolium medium</name>
    <dbReference type="NCBI Taxonomy" id="97028"/>
    <lineage>
        <taxon>Eukaryota</taxon>
        <taxon>Viridiplantae</taxon>
        <taxon>Streptophyta</taxon>
        <taxon>Embryophyta</taxon>
        <taxon>Tracheophyta</taxon>
        <taxon>Spermatophyta</taxon>
        <taxon>Magnoliopsida</taxon>
        <taxon>eudicotyledons</taxon>
        <taxon>Gunneridae</taxon>
        <taxon>Pentapetalae</taxon>
        <taxon>rosids</taxon>
        <taxon>fabids</taxon>
        <taxon>Fabales</taxon>
        <taxon>Fabaceae</taxon>
        <taxon>Papilionoideae</taxon>
        <taxon>50 kb inversion clade</taxon>
        <taxon>NPAAA clade</taxon>
        <taxon>Hologalegina</taxon>
        <taxon>IRL clade</taxon>
        <taxon>Trifolieae</taxon>
        <taxon>Trifolium</taxon>
    </lineage>
</organism>
<protein>
    <submittedName>
        <fullName evidence="2">Protein MEI2-like 4-like</fullName>
    </submittedName>
</protein>
<keyword evidence="1" id="KW-0694">RNA-binding</keyword>
<reference evidence="2 3" key="1">
    <citation type="journal article" date="2018" name="Front. Plant Sci.">
        <title>Red Clover (Trifolium pratense) and Zigzag Clover (T. medium) - A Picture of Genomic Similarities and Differences.</title>
        <authorList>
            <person name="Dluhosova J."/>
            <person name="Istvanek J."/>
            <person name="Nedelnik J."/>
            <person name="Repkova J."/>
        </authorList>
    </citation>
    <scope>NUCLEOTIDE SEQUENCE [LARGE SCALE GENOMIC DNA]</scope>
    <source>
        <strain evidence="3">cv. 10/8</strain>
        <tissue evidence="2">Leaf</tissue>
    </source>
</reference>
<evidence type="ECO:0000313" key="3">
    <source>
        <dbReference type="Proteomes" id="UP000265520"/>
    </source>
</evidence>
<dbReference type="Proteomes" id="UP000265520">
    <property type="component" value="Unassembled WGS sequence"/>
</dbReference>
<dbReference type="EMBL" id="LXQA010062464">
    <property type="protein sequence ID" value="MCI06620.1"/>
    <property type="molecule type" value="Genomic_DNA"/>
</dbReference>
<name>A0A392P5E2_9FABA</name>
<dbReference type="GO" id="GO:0003723">
    <property type="term" value="F:RNA binding"/>
    <property type="evidence" value="ECO:0007669"/>
    <property type="project" value="UniProtKB-KW"/>
</dbReference>
<keyword evidence="3" id="KW-1185">Reference proteome</keyword>
<dbReference type="AlphaFoldDB" id="A0A392P5E2"/>
<accession>A0A392P5E2</accession>